<evidence type="ECO:0000256" key="9">
    <source>
        <dbReference type="PIRSR" id="PIRSR613078-1"/>
    </source>
</evidence>
<dbReference type="PANTHER" id="PTHR48100">
    <property type="entry name" value="BROAD-SPECIFICITY PHOSPHATASE YOR283W-RELATED"/>
    <property type="match status" value="1"/>
</dbReference>
<keyword evidence="12" id="KW-1185">Reference proteome</keyword>
<dbReference type="AlphaFoldDB" id="A0AAW0LRU0"/>
<evidence type="ECO:0000256" key="7">
    <source>
        <dbReference type="ARBA" id="ARBA00052441"/>
    </source>
</evidence>
<evidence type="ECO:0000256" key="8">
    <source>
        <dbReference type="ARBA" id="ARBA00066640"/>
    </source>
</evidence>
<evidence type="ECO:0000256" key="2">
    <source>
        <dbReference type="ARBA" id="ARBA00022528"/>
    </source>
</evidence>
<feature type="active site" description="Proton donor/acceptor" evidence="9">
    <location>
        <position position="156"/>
    </location>
</feature>
<evidence type="ECO:0000256" key="6">
    <source>
        <dbReference type="ARBA" id="ARBA00038362"/>
    </source>
</evidence>
<dbReference type="GO" id="GO:0009570">
    <property type="term" value="C:chloroplast stroma"/>
    <property type="evidence" value="ECO:0007669"/>
    <property type="project" value="UniProtKB-SubCell"/>
</dbReference>
<dbReference type="GO" id="GO:0005829">
    <property type="term" value="C:cytosol"/>
    <property type="evidence" value="ECO:0007669"/>
    <property type="project" value="TreeGrafter"/>
</dbReference>
<feature type="binding site" evidence="10">
    <location>
        <position position="167"/>
    </location>
    <ligand>
        <name>substrate</name>
    </ligand>
</feature>
<dbReference type="PANTHER" id="PTHR48100:SF10">
    <property type="entry name" value="2-CARBOXY-D-ARABINITOL-1-PHOSPHATASE-RELATED"/>
    <property type="match status" value="1"/>
</dbReference>
<feature type="active site" description="Tele-phosphohistidine intermediate" evidence="9">
    <location>
        <position position="82"/>
    </location>
</feature>
<evidence type="ECO:0000256" key="4">
    <source>
        <dbReference type="ARBA" id="ARBA00022801"/>
    </source>
</evidence>
<name>A0AAW0LRU0_QUESU</name>
<dbReference type="InterPro" id="IPR050275">
    <property type="entry name" value="PGM_Phosphatase"/>
</dbReference>
<comment type="similarity">
    <text evidence="6">Belongs to the phosphoglycerate mutase family.</text>
</comment>
<evidence type="ECO:0000256" key="1">
    <source>
        <dbReference type="ARBA" id="ARBA00004470"/>
    </source>
</evidence>
<comment type="subcellular location">
    <subcellularLocation>
        <location evidence="1">Plastid</location>
        <location evidence="1">Chloroplast stroma</location>
    </subcellularLocation>
</comment>
<comment type="catalytic activity">
    <reaction evidence="7">
        <text>2-carboxy-D-arabinitol 1-phosphate + H2O = 2-carboxy-D-arabinitol + phosphate</text>
        <dbReference type="Rhea" id="RHEA:17837"/>
        <dbReference type="ChEBI" id="CHEBI:15377"/>
        <dbReference type="ChEBI" id="CHEBI:43474"/>
        <dbReference type="ChEBI" id="CHEBI:58008"/>
        <dbReference type="ChEBI" id="CHEBI:58185"/>
        <dbReference type="EC" id="3.1.3.63"/>
    </reaction>
</comment>
<dbReference type="InterPro" id="IPR001345">
    <property type="entry name" value="PG/BPGM_mutase_AS"/>
</dbReference>
<evidence type="ECO:0000313" key="12">
    <source>
        <dbReference type="Proteomes" id="UP000237347"/>
    </source>
</evidence>
<feature type="binding site" evidence="10">
    <location>
        <begin position="81"/>
        <end position="88"/>
    </location>
    <ligand>
        <name>substrate</name>
    </ligand>
</feature>
<evidence type="ECO:0000256" key="3">
    <source>
        <dbReference type="ARBA" id="ARBA00022640"/>
    </source>
</evidence>
<keyword evidence="4" id="KW-0378">Hydrolase</keyword>
<dbReference type="SMART" id="SM00855">
    <property type="entry name" value="PGAM"/>
    <property type="match status" value="1"/>
</dbReference>
<reference evidence="11 12" key="1">
    <citation type="journal article" date="2018" name="Sci. Data">
        <title>The draft genome sequence of cork oak.</title>
        <authorList>
            <person name="Ramos A.M."/>
            <person name="Usie A."/>
            <person name="Barbosa P."/>
            <person name="Barros P.M."/>
            <person name="Capote T."/>
            <person name="Chaves I."/>
            <person name="Simoes F."/>
            <person name="Abreu I."/>
            <person name="Carrasquinho I."/>
            <person name="Faro C."/>
            <person name="Guimaraes J.B."/>
            <person name="Mendonca D."/>
            <person name="Nobrega F."/>
            <person name="Rodrigues L."/>
            <person name="Saibo N.J.M."/>
            <person name="Varela M.C."/>
            <person name="Egas C."/>
            <person name="Matos J."/>
            <person name="Miguel C.M."/>
            <person name="Oliveira M.M."/>
            <person name="Ricardo C.P."/>
            <person name="Goncalves S."/>
        </authorList>
    </citation>
    <scope>NUCLEOTIDE SEQUENCE [LARGE SCALE GENOMIC DNA]</scope>
    <source>
        <strain evidence="12">cv. HL8</strain>
    </source>
</reference>
<keyword evidence="5" id="KW-0809">Transit peptide</keyword>
<evidence type="ECO:0000256" key="10">
    <source>
        <dbReference type="PIRSR" id="PIRSR613078-2"/>
    </source>
</evidence>
<accession>A0AAW0LRU0</accession>
<keyword evidence="3" id="KW-0934">Plastid</keyword>
<dbReference type="EC" id="3.1.3.63" evidence="8"/>
<protein>
    <recommendedName>
        <fullName evidence="8">2-carboxy-D-arabinitol-1-phosphatase</fullName>
        <ecNumber evidence="8">3.1.3.63</ecNumber>
    </recommendedName>
</protein>
<dbReference type="InterPro" id="IPR029033">
    <property type="entry name" value="His_PPase_superfam"/>
</dbReference>
<evidence type="ECO:0000313" key="11">
    <source>
        <dbReference type="EMBL" id="KAK7853676.1"/>
    </source>
</evidence>
<dbReference type="GO" id="GO:0047538">
    <property type="term" value="F:2-carboxy-D-arabinitol-1-phosphatase activity"/>
    <property type="evidence" value="ECO:0007669"/>
    <property type="project" value="UniProtKB-EC"/>
</dbReference>
<evidence type="ECO:0000256" key="5">
    <source>
        <dbReference type="ARBA" id="ARBA00022946"/>
    </source>
</evidence>
<feature type="binding site" evidence="10">
    <location>
        <position position="132"/>
    </location>
    <ligand>
        <name>substrate</name>
    </ligand>
</feature>
<dbReference type="FunFam" id="3.40.50.1240:FF:000018">
    <property type="entry name" value="Phosphoglycerate mutase"/>
    <property type="match status" value="1"/>
</dbReference>
<sequence length="539" mass="59258">MISITPTTLVLHRNPSFFFFFPSTTTRPNPSFPSFFTIRSSSSSSTSLQELEKEQGELRSELYASAPFPPIKSAKRVILVRHGQSTWNEEGRIQGSSDFSVLTKKGEAQAETSRQMLIDDSFDACFSSPLIRSKRTAEIIWGSRETELITDSDLREIDLYSFQGLLKHEGKEKFGPAFRQWQVDAANFNIDGHYPVRELWARARSCWTKILLHESRSVLVVAHNAVNQALVATAIGLGTEYFRILLQSNCGVSVLDFTPQPEGGSPLICLNRLNQTPNSPIAAGSSGAGKRASTSGDLPMNMLGIIQSQKTAELLLDLKVSSIISSPKKACFETAMAISRASTSGDLPMNMLGIIQSQKTAELLLDLKVSSIISSPKKACFETAMAISRVQEAADCLGADCVPRYVEMKQIEYLDDATEVSSLPPGWLNKYEDRITSAVWNQSEKAWQSLLGELSAESEPSKTVVVVGHPAIHIALMGHCLNLTKEWMGSFHLDAGSISVLDFPDGPSGRGVIRCINYTAHLGRWSIPITRSTVDDEEF</sequence>
<dbReference type="InterPro" id="IPR013078">
    <property type="entry name" value="His_Pase_superF_clade-1"/>
</dbReference>
<dbReference type="PROSITE" id="PS00175">
    <property type="entry name" value="PG_MUTASE"/>
    <property type="match status" value="1"/>
</dbReference>
<dbReference type="Gene3D" id="3.40.50.1240">
    <property type="entry name" value="Phosphoglycerate mutase-like"/>
    <property type="match status" value="2"/>
</dbReference>
<dbReference type="Pfam" id="PF00300">
    <property type="entry name" value="His_Phos_1"/>
    <property type="match status" value="3"/>
</dbReference>
<dbReference type="Proteomes" id="UP000237347">
    <property type="component" value="Unassembled WGS sequence"/>
</dbReference>
<dbReference type="EMBL" id="PKMF04000063">
    <property type="protein sequence ID" value="KAK7853676.1"/>
    <property type="molecule type" value="Genomic_DNA"/>
</dbReference>
<proteinExistence type="inferred from homology"/>
<comment type="caution">
    <text evidence="11">The sequence shown here is derived from an EMBL/GenBank/DDBJ whole genome shotgun (WGS) entry which is preliminary data.</text>
</comment>
<dbReference type="CDD" id="cd07067">
    <property type="entry name" value="HP_PGM_like"/>
    <property type="match status" value="2"/>
</dbReference>
<gene>
    <name evidence="11" type="ORF">CFP56_035202</name>
</gene>
<organism evidence="11 12">
    <name type="scientific">Quercus suber</name>
    <name type="common">Cork oak</name>
    <dbReference type="NCBI Taxonomy" id="58331"/>
    <lineage>
        <taxon>Eukaryota</taxon>
        <taxon>Viridiplantae</taxon>
        <taxon>Streptophyta</taxon>
        <taxon>Embryophyta</taxon>
        <taxon>Tracheophyta</taxon>
        <taxon>Spermatophyta</taxon>
        <taxon>Magnoliopsida</taxon>
        <taxon>eudicotyledons</taxon>
        <taxon>Gunneridae</taxon>
        <taxon>Pentapetalae</taxon>
        <taxon>rosids</taxon>
        <taxon>fabids</taxon>
        <taxon>Fagales</taxon>
        <taxon>Fagaceae</taxon>
        <taxon>Quercus</taxon>
    </lineage>
</organism>
<keyword evidence="2" id="KW-0150">Chloroplast</keyword>
<dbReference type="SUPFAM" id="SSF53254">
    <property type="entry name" value="Phosphoglycerate mutase-like"/>
    <property type="match status" value="3"/>
</dbReference>